<name>E0VHZ8_PEDHC</name>
<reference evidence="6" key="2">
    <citation type="submission" date="2007-04" db="EMBL/GenBank/DDBJ databases">
        <title>The genome of the human body louse.</title>
        <authorList>
            <consortium name="The Human Body Louse Genome Consortium"/>
            <person name="Kirkness E."/>
            <person name="Walenz B."/>
            <person name="Hass B."/>
            <person name="Bruggner R."/>
            <person name="Strausberg R."/>
        </authorList>
    </citation>
    <scope>NUCLEOTIDE SEQUENCE</scope>
    <source>
        <strain evidence="6">USDA</strain>
    </source>
</reference>
<dbReference type="eggNOG" id="ENOG502QVHR">
    <property type="taxonomic scope" value="Eukaryota"/>
</dbReference>
<keyword evidence="3" id="KW-0344">Guanine-nucleotide releasing factor</keyword>
<dbReference type="GO" id="GO:2000641">
    <property type="term" value="P:regulation of early endosome to late endosome transport"/>
    <property type="evidence" value="ECO:0007669"/>
    <property type="project" value="TreeGrafter"/>
</dbReference>
<proteinExistence type="inferred from homology"/>
<protein>
    <submittedName>
        <fullName evidence="6 7">Protein FAM45A, putative</fullName>
    </submittedName>
</protein>
<dbReference type="CTD" id="8237623"/>
<dbReference type="GO" id="GO:0005085">
    <property type="term" value="F:guanyl-nucleotide exchange factor activity"/>
    <property type="evidence" value="ECO:0007669"/>
    <property type="project" value="UniProtKB-KW"/>
</dbReference>
<dbReference type="PROSITE" id="PS50211">
    <property type="entry name" value="DENN"/>
    <property type="match status" value="1"/>
</dbReference>
<evidence type="ECO:0000256" key="1">
    <source>
        <dbReference type="ARBA" id="ARBA00004603"/>
    </source>
</evidence>
<dbReference type="OMA" id="HKDIAMF"/>
<reference evidence="7" key="3">
    <citation type="submission" date="2020-05" db="UniProtKB">
        <authorList>
            <consortium name="EnsemblMetazoa"/>
        </authorList>
    </citation>
    <scope>IDENTIFICATION</scope>
    <source>
        <strain evidence="7">USDA</strain>
    </source>
</reference>
<evidence type="ECO:0000256" key="2">
    <source>
        <dbReference type="ARBA" id="ARBA00008641"/>
    </source>
</evidence>
<dbReference type="HOGENOM" id="CLU_050301_0_0_1"/>
<evidence type="ECO:0000256" key="4">
    <source>
        <dbReference type="ARBA" id="ARBA00022753"/>
    </source>
</evidence>
<dbReference type="GeneID" id="8237623"/>
<dbReference type="Proteomes" id="UP000009046">
    <property type="component" value="Unassembled WGS sequence"/>
</dbReference>
<dbReference type="PANTHER" id="PTHR28544">
    <property type="entry name" value="PROTEIN FAM45A-RELATED"/>
    <property type="match status" value="1"/>
</dbReference>
<dbReference type="OrthoDB" id="66409at2759"/>
<sequence length="346" mass="40901">MSTSDFYRCCVIEKDINNETLLVWAFPSVTPEQKKFILRKYSSNYFQEPSFAFTRYHNEWCYIIKTQIFTTDNLPQVKQYALTLWTKDYNPKKYETLCKILCSKYCKSGNPAELLQLYLSVMTKGVCPTEKNGMFVISNYDSMKIDCQGAVKELIKLFGLEIILIYNSLLLNKRMIIYHHSLESLLKYIQAVPQLMIHRNFNETTFPWLDLQNDELNELKCYEGFIAGCPDKSIEALKEVYDIFVNIPAREVTVSPHSKDYFVMTKVHKDIALFMVQLSENSNMEENEIIEKIAKKTEELRSQFREKKKNVFPYKIIEKETFFSFFPACLLQNQIWKIRKHFPLNH</sequence>
<keyword evidence="4" id="KW-0967">Endosome</keyword>
<dbReference type="AlphaFoldDB" id="E0VHZ8"/>
<dbReference type="EMBL" id="AAZO01002510">
    <property type="status" value="NOT_ANNOTATED_CDS"/>
    <property type="molecule type" value="Genomic_DNA"/>
</dbReference>
<accession>E0VHZ8</accession>
<keyword evidence="8" id="KW-1185">Reference proteome</keyword>
<dbReference type="EMBL" id="DS235174">
    <property type="protein sequence ID" value="EEB13004.1"/>
    <property type="molecule type" value="Genomic_DNA"/>
</dbReference>
<gene>
    <name evidence="7" type="primary">8237623</name>
    <name evidence="6" type="ORF">Phum_PHUM217700</name>
</gene>
<evidence type="ECO:0000313" key="8">
    <source>
        <dbReference type="Proteomes" id="UP000009046"/>
    </source>
</evidence>
<evidence type="ECO:0000313" key="7">
    <source>
        <dbReference type="EnsemblMetazoa" id="PHUM217700-PA"/>
    </source>
</evidence>
<dbReference type="RefSeq" id="XP_002425742.1">
    <property type="nucleotide sequence ID" value="XM_002425697.1"/>
</dbReference>
<feature type="domain" description="UDENN" evidence="5">
    <location>
        <begin position="1"/>
        <end position="346"/>
    </location>
</feature>
<comment type="similarity">
    <text evidence="2">Belongs to the DENND10 family.</text>
</comment>
<reference evidence="6" key="1">
    <citation type="submission" date="2007-04" db="EMBL/GenBank/DDBJ databases">
        <title>Annotation of Pediculus humanus corporis strain USDA.</title>
        <authorList>
            <person name="Kirkness E."/>
            <person name="Hannick L."/>
            <person name="Hass B."/>
            <person name="Bruggner R."/>
            <person name="Lawson D."/>
            <person name="Bidwell S."/>
            <person name="Joardar V."/>
            <person name="Caler E."/>
            <person name="Walenz B."/>
            <person name="Inman J."/>
            <person name="Schobel S."/>
            <person name="Galinsky K."/>
            <person name="Amedeo P."/>
            <person name="Strausberg R."/>
        </authorList>
    </citation>
    <scope>NUCLEOTIDE SEQUENCE</scope>
    <source>
        <strain evidence="6">USDA</strain>
    </source>
</reference>
<dbReference type="InterPro" id="IPR042431">
    <property type="entry name" value="FAM45"/>
</dbReference>
<comment type="subcellular location">
    <subcellularLocation>
        <location evidence="1">Late endosome</location>
    </subcellularLocation>
</comment>
<dbReference type="GO" id="GO:0031267">
    <property type="term" value="F:small GTPase binding"/>
    <property type="evidence" value="ECO:0007669"/>
    <property type="project" value="TreeGrafter"/>
</dbReference>
<evidence type="ECO:0000313" key="6">
    <source>
        <dbReference type="EMBL" id="EEB13004.1"/>
    </source>
</evidence>
<dbReference type="PANTHER" id="PTHR28544:SF1">
    <property type="entry name" value="DENN DOMAIN-CONTAINING PROTEIN 10-RELATED"/>
    <property type="match status" value="1"/>
</dbReference>
<dbReference type="GO" id="GO:0015031">
    <property type="term" value="P:protein transport"/>
    <property type="evidence" value="ECO:0007669"/>
    <property type="project" value="TreeGrafter"/>
</dbReference>
<dbReference type="VEuPathDB" id="VectorBase:PHUM217700"/>
<dbReference type="GO" id="GO:0005770">
    <property type="term" value="C:late endosome"/>
    <property type="evidence" value="ECO:0007669"/>
    <property type="project" value="UniProtKB-SubCell"/>
</dbReference>
<dbReference type="Pfam" id="PF08616">
    <property type="entry name" value="SPA"/>
    <property type="match status" value="1"/>
</dbReference>
<evidence type="ECO:0000256" key="3">
    <source>
        <dbReference type="ARBA" id="ARBA00022658"/>
    </source>
</evidence>
<dbReference type="InParanoid" id="E0VHZ8"/>
<dbReference type="EnsemblMetazoa" id="PHUM217700-RA">
    <property type="protein sequence ID" value="PHUM217700-PA"/>
    <property type="gene ID" value="PHUM217700"/>
</dbReference>
<organism>
    <name type="scientific">Pediculus humanus subsp. corporis</name>
    <name type="common">Body louse</name>
    <dbReference type="NCBI Taxonomy" id="121224"/>
    <lineage>
        <taxon>Eukaryota</taxon>
        <taxon>Metazoa</taxon>
        <taxon>Ecdysozoa</taxon>
        <taxon>Arthropoda</taxon>
        <taxon>Hexapoda</taxon>
        <taxon>Insecta</taxon>
        <taxon>Pterygota</taxon>
        <taxon>Neoptera</taxon>
        <taxon>Paraneoptera</taxon>
        <taxon>Psocodea</taxon>
        <taxon>Troctomorpha</taxon>
        <taxon>Phthiraptera</taxon>
        <taxon>Anoplura</taxon>
        <taxon>Pediculidae</taxon>
        <taxon>Pediculus</taxon>
    </lineage>
</organism>
<dbReference type="InterPro" id="IPR037516">
    <property type="entry name" value="Tripartite_DENN"/>
</dbReference>
<dbReference type="STRING" id="121224.E0VHZ8"/>
<evidence type="ECO:0000259" key="5">
    <source>
        <dbReference type="PROSITE" id="PS50211"/>
    </source>
</evidence>
<dbReference type="KEGG" id="phu:Phum_PHUM217700"/>